<comment type="caution">
    <text evidence="1">The sequence shown here is derived from an EMBL/GenBank/DDBJ whole genome shotgun (WGS) entry which is preliminary data.</text>
</comment>
<accession>A0A846ZGN9</accession>
<name>A0A846ZGN9_9LACO</name>
<gene>
    <name evidence="1" type="ORF">HF966_07265</name>
</gene>
<proteinExistence type="predicted"/>
<evidence type="ECO:0000313" key="1">
    <source>
        <dbReference type="EMBL" id="NKZ18969.1"/>
    </source>
</evidence>
<evidence type="ECO:0000313" key="2">
    <source>
        <dbReference type="Proteomes" id="UP000590460"/>
    </source>
</evidence>
<dbReference type="CDD" id="cd00865">
    <property type="entry name" value="PEBP_bact_arch"/>
    <property type="match status" value="1"/>
</dbReference>
<dbReference type="EMBL" id="JAAXPO010000008">
    <property type="protein sequence ID" value="NKZ18969.1"/>
    <property type="molecule type" value="Genomic_DNA"/>
</dbReference>
<dbReference type="NCBIfam" id="TIGR00481">
    <property type="entry name" value="YbhB/YbcL family Raf kinase inhibitor-like protein"/>
    <property type="match status" value="1"/>
</dbReference>
<sequence length="168" mass="18393">MQLTVPLENGLMPDKYAKYAPAAYRTQDMPTTNFPITITAIPAGAQSLSISLIDYDAIPVGGFPWIHWLAANVPVGNVPEDLRATDLAVSGTNSTWHFVQKCQEPANPAINQAYIGPMPPDQTHNYTLTVFALDTQLDLQDGFFLNELRTKSQGHVLDMAIVELPARA</sequence>
<dbReference type="InterPro" id="IPR036610">
    <property type="entry name" value="PEBP-like_sf"/>
</dbReference>
<dbReference type="PANTHER" id="PTHR30289:SF1">
    <property type="entry name" value="PEBP (PHOSPHATIDYLETHANOLAMINE-BINDING PROTEIN) FAMILY PROTEIN"/>
    <property type="match status" value="1"/>
</dbReference>
<dbReference type="Gene3D" id="3.90.280.10">
    <property type="entry name" value="PEBP-like"/>
    <property type="match status" value="1"/>
</dbReference>
<dbReference type="AlphaFoldDB" id="A0A846ZGN9"/>
<reference evidence="1 2" key="1">
    <citation type="submission" date="2020-04" db="EMBL/GenBank/DDBJ databases">
        <title>MicrobeNet Type strains.</title>
        <authorList>
            <person name="Nicholson A.C."/>
        </authorList>
    </citation>
    <scope>NUCLEOTIDE SEQUENCE [LARGE SCALE GENOMIC DNA]</scope>
    <source>
        <strain evidence="1 2">CCUG 54536</strain>
    </source>
</reference>
<dbReference type="Proteomes" id="UP000590460">
    <property type="component" value="Unassembled WGS sequence"/>
</dbReference>
<dbReference type="InterPro" id="IPR005247">
    <property type="entry name" value="YbhB_YbcL/LppC-like"/>
</dbReference>
<dbReference type="SUPFAM" id="SSF49777">
    <property type="entry name" value="PEBP-like"/>
    <property type="match status" value="1"/>
</dbReference>
<dbReference type="RefSeq" id="WP_168677485.1">
    <property type="nucleotide sequence ID" value="NZ_BPKV01000009.1"/>
</dbReference>
<organism evidence="1 2">
    <name type="scientific">Leuconostoc holzapfelii</name>
    <dbReference type="NCBI Taxonomy" id="434464"/>
    <lineage>
        <taxon>Bacteria</taxon>
        <taxon>Bacillati</taxon>
        <taxon>Bacillota</taxon>
        <taxon>Bacilli</taxon>
        <taxon>Lactobacillales</taxon>
        <taxon>Lactobacillaceae</taxon>
        <taxon>Leuconostoc</taxon>
    </lineage>
</organism>
<protein>
    <submittedName>
        <fullName evidence="1">YbhB/YbcL family Raf kinase inhibitor-like protein</fullName>
    </submittedName>
</protein>
<dbReference type="PANTHER" id="PTHR30289">
    <property type="entry name" value="UNCHARACTERIZED PROTEIN YBCL-RELATED"/>
    <property type="match status" value="1"/>
</dbReference>
<dbReference type="Pfam" id="PF01161">
    <property type="entry name" value="PBP"/>
    <property type="match status" value="1"/>
</dbReference>
<dbReference type="InterPro" id="IPR008914">
    <property type="entry name" value="PEBP"/>
</dbReference>